<reference evidence="9 10" key="1">
    <citation type="submission" date="2024-05" db="EMBL/GenBank/DDBJ databases">
        <authorList>
            <person name="Wallberg A."/>
        </authorList>
    </citation>
    <scope>NUCLEOTIDE SEQUENCE [LARGE SCALE GENOMIC DNA]</scope>
</reference>
<dbReference type="GO" id="GO:0005912">
    <property type="term" value="C:adherens junction"/>
    <property type="evidence" value="ECO:0007669"/>
    <property type="project" value="TreeGrafter"/>
</dbReference>
<keyword evidence="2" id="KW-0732">Signal</keyword>
<proteinExistence type="predicted"/>
<accession>A0AAV2Q9D2</accession>
<dbReference type="AlphaFoldDB" id="A0AAV2Q9D2"/>
<dbReference type="GO" id="GO:0007157">
    <property type="term" value="P:heterophilic cell-cell adhesion via plasma membrane cell adhesion molecules"/>
    <property type="evidence" value="ECO:0007669"/>
    <property type="project" value="TreeGrafter"/>
</dbReference>
<keyword evidence="7" id="KW-0325">Glycoprotein</keyword>
<keyword evidence="6" id="KW-1015">Disulfide bond</keyword>
<dbReference type="PANTHER" id="PTHR23277">
    <property type="entry name" value="NECTIN-RELATED"/>
    <property type="match status" value="1"/>
</dbReference>
<feature type="non-terminal residue" evidence="9">
    <location>
        <position position="465"/>
    </location>
</feature>
<evidence type="ECO:0000256" key="2">
    <source>
        <dbReference type="ARBA" id="ARBA00022729"/>
    </source>
</evidence>
<feature type="domain" description="Ig-like" evidence="8">
    <location>
        <begin position="95"/>
        <end position="188"/>
    </location>
</feature>
<feature type="domain" description="Ig-like" evidence="8">
    <location>
        <begin position="1"/>
        <end position="83"/>
    </location>
</feature>
<comment type="subcellular location">
    <subcellularLocation>
        <location evidence="1">Membrane</location>
    </subcellularLocation>
</comment>
<evidence type="ECO:0000256" key="7">
    <source>
        <dbReference type="ARBA" id="ARBA00023180"/>
    </source>
</evidence>
<dbReference type="InterPro" id="IPR013783">
    <property type="entry name" value="Ig-like_fold"/>
</dbReference>
<dbReference type="InterPro" id="IPR036179">
    <property type="entry name" value="Ig-like_dom_sf"/>
</dbReference>
<dbReference type="PANTHER" id="PTHR23277:SF108">
    <property type="entry name" value="FASCICLIN-3"/>
    <property type="match status" value="1"/>
</dbReference>
<evidence type="ECO:0000313" key="9">
    <source>
        <dbReference type="EMBL" id="CAL4075470.1"/>
    </source>
</evidence>
<protein>
    <recommendedName>
        <fullName evidence="8">Ig-like domain-containing protein</fullName>
    </recommendedName>
</protein>
<evidence type="ECO:0000259" key="8">
    <source>
        <dbReference type="PROSITE" id="PS50835"/>
    </source>
</evidence>
<dbReference type="InterPro" id="IPR013162">
    <property type="entry name" value="CD80_C2-set"/>
</dbReference>
<keyword evidence="3" id="KW-0677">Repeat</keyword>
<evidence type="ECO:0000256" key="1">
    <source>
        <dbReference type="ARBA" id="ARBA00004370"/>
    </source>
</evidence>
<dbReference type="InterPro" id="IPR007110">
    <property type="entry name" value="Ig-like_dom"/>
</dbReference>
<keyword evidence="5" id="KW-0472">Membrane</keyword>
<dbReference type="GO" id="GO:0016020">
    <property type="term" value="C:membrane"/>
    <property type="evidence" value="ECO:0007669"/>
    <property type="project" value="UniProtKB-SubCell"/>
</dbReference>
<dbReference type="EMBL" id="CAXKWB010004793">
    <property type="protein sequence ID" value="CAL4075470.1"/>
    <property type="molecule type" value="Genomic_DNA"/>
</dbReference>
<dbReference type="Pfam" id="PF08205">
    <property type="entry name" value="C2-set_2"/>
    <property type="match status" value="3"/>
</dbReference>
<gene>
    <name evidence="9" type="ORF">MNOR_LOCUS9782</name>
</gene>
<organism evidence="9 10">
    <name type="scientific">Meganyctiphanes norvegica</name>
    <name type="common">Northern krill</name>
    <name type="synonym">Thysanopoda norvegica</name>
    <dbReference type="NCBI Taxonomy" id="48144"/>
    <lineage>
        <taxon>Eukaryota</taxon>
        <taxon>Metazoa</taxon>
        <taxon>Ecdysozoa</taxon>
        <taxon>Arthropoda</taxon>
        <taxon>Crustacea</taxon>
        <taxon>Multicrustacea</taxon>
        <taxon>Malacostraca</taxon>
        <taxon>Eumalacostraca</taxon>
        <taxon>Eucarida</taxon>
        <taxon>Euphausiacea</taxon>
        <taxon>Euphausiidae</taxon>
        <taxon>Meganyctiphanes</taxon>
    </lineage>
</organism>
<dbReference type="SUPFAM" id="SSF48726">
    <property type="entry name" value="Immunoglobulin"/>
    <property type="match status" value="3"/>
</dbReference>
<comment type="caution">
    <text evidence="9">The sequence shown here is derived from an EMBL/GenBank/DDBJ whole genome shotgun (WGS) entry which is preliminary data.</text>
</comment>
<keyword evidence="4" id="KW-0130">Cell adhesion</keyword>
<dbReference type="Proteomes" id="UP001497623">
    <property type="component" value="Unassembled WGS sequence"/>
</dbReference>
<dbReference type="GO" id="GO:0007156">
    <property type="term" value="P:homophilic cell adhesion via plasma membrane adhesion molecules"/>
    <property type="evidence" value="ECO:0007669"/>
    <property type="project" value="TreeGrafter"/>
</dbReference>
<feature type="domain" description="Ig-like" evidence="8">
    <location>
        <begin position="200"/>
        <end position="293"/>
    </location>
</feature>
<keyword evidence="10" id="KW-1185">Reference proteome</keyword>
<evidence type="ECO:0000256" key="4">
    <source>
        <dbReference type="ARBA" id="ARBA00022889"/>
    </source>
</evidence>
<evidence type="ECO:0000256" key="5">
    <source>
        <dbReference type="ARBA" id="ARBA00023136"/>
    </source>
</evidence>
<evidence type="ECO:0000313" key="10">
    <source>
        <dbReference type="Proteomes" id="UP001497623"/>
    </source>
</evidence>
<name>A0AAV2Q9D2_MEGNR</name>
<dbReference type="Gene3D" id="2.60.40.10">
    <property type="entry name" value="Immunoglobulins"/>
    <property type="match status" value="3"/>
</dbReference>
<dbReference type="PROSITE" id="PS50835">
    <property type="entry name" value="IG_LIKE"/>
    <property type="match status" value="3"/>
</dbReference>
<sequence length="465" mass="51574">MAYAGDLQDMECSVMAARPSVKITWTFNGRDITADAEAVERHSNHEDTYMTASTLHHVFNQEDDGQTLECVVTHTTFADPDITTSPVTVFSPVAPTPTKVSPNNIKAYSGDLQEIECTVLAAAPAAKITWTFNDKNLTSNAEAKETHNILDGTYMTISTLHQVFTQEDAGQTLECVVTHSTLAEPDITTSPITILSPVNPTPTNVLPKQLTAYPSDLKEIECSVMSAGPAVQITWTFNGTDITSDADVMETRNNLDGTSMTSSTLHRVFKQEDNGHKLECVIVHPTLEEPDVTFIPITVYFPPVKKQVHTFYPIELNSYYEIILSFSANPQPTSLMWSFGPNLQEMANRIQIPFNNGKFSTSLIALLTLSEITNEDIETHFTLHVANEIGAADYSVIFSEAQNPVECKRGFIMVDGSTQCFKLYDEEIRNWNEAKRKCLQENLLPAEPTDEAAVNLRKHIFVKIG</sequence>
<evidence type="ECO:0000256" key="6">
    <source>
        <dbReference type="ARBA" id="ARBA00023157"/>
    </source>
</evidence>
<evidence type="ECO:0000256" key="3">
    <source>
        <dbReference type="ARBA" id="ARBA00022737"/>
    </source>
</evidence>
<dbReference type="InterPro" id="IPR051427">
    <property type="entry name" value="Nectin/Nectin-like"/>
</dbReference>